<dbReference type="Proteomes" id="UP000761534">
    <property type="component" value="Unassembled WGS sequence"/>
</dbReference>
<accession>A0A642USN6</accession>
<proteinExistence type="predicted"/>
<organism evidence="2 3">
    <name type="scientific">Trichomonascus ciferrii</name>
    <dbReference type="NCBI Taxonomy" id="44093"/>
    <lineage>
        <taxon>Eukaryota</taxon>
        <taxon>Fungi</taxon>
        <taxon>Dikarya</taxon>
        <taxon>Ascomycota</taxon>
        <taxon>Saccharomycotina</taxon>
        <taxon>Dipodascomycetes</taxon>
        <taxon>Dipodascales</taxon>
        <taxon>Trichomonascaceae</taxon>
        <taxon>Trichomonascus</taxon>
        <taxon>Trichomonascus ciferrii complex</taxon>
    </lineage>
</organism>
<dbReference type="AlphaFoldDB" id="A0A642USN6"/>
<feature type="chain" id="PRO_5024990506" description="BACK domain-containing protein" evidence="1">
    <location>
        <begin position="19"/>
        <end position="155"/>
    </location>
</feature>
<keyword evidence="3" id="KW-1185">Reference proteome</keyword>
<name>A0A642USN6_9ASCO</name>
<evidence type="ECO:0000256" key="1">
    <source>
        <dbReference type="SAM" id="SignalP"/>
    </source>
</evidence>
<keyword evidence="1" id="KW-0732">Signal</keyword>
<sequence length="155" mass="17574">MISLVVADVIELLLYVHSAGESAKLYYFGTKEDLYAEIAKCVFDVKQLPLRSDQVTIEFVDSIGQLMADVSTADVIYIHGLVSWLQRRGSSAESFTRAIVPLLSLKRPDENMLLCDEVDLESPVPIYTEGEERIQLEKMLKKWFHVRSSFTPDSD</sequence>
<dbReference type="VEuPathDB" id="FungiDB:TRICI_005445"/>
<protein>
    <recommendedName>
        <fullName evidence="4">BACK domain-containing protein</fullName>
    </recommendedName>
</protein>
<dbReference type="EMBL" id="SWFS01000428">
    <property type="protein sequence ID" value="KAA8904575.1"/>
    <property type="molecule type" value="Genomic_DNA"/>
</dbReference>
<reference evidence="2" key="1">
    <citation type="journal article" date="2019" name="G3 (Bethesda)">
        <title>Genome Assemblies of Two Rare Opportunistic Yeast Pathogens: Diutina rugosa (syn. Candida rugosa) and Trichomonascus ciferrii (syn. Candida ciferrii).</title>
        <authorList>
            <person name="Mixao V."/>
            <person name="Saus E."/>
            <person name="Hansen A.P."/>
            <person name="Lass-Florl C."/>
            <person name="Gabaldon T."/>
        </authorList>
    </citation>
    <scope>NUCLEOTIDE SEQUENCE</scope>
    <source>
        <strain evidence="2">CBS 4856</strain>
    </source>
</reference>
<comment type="caution">
    <text evidence="2">The sequence shown here is derived from an EMBL/GenBank/DDBJ whole genome shotgun (WGS) entry which is preliminary data.</text>
</comment>
<evidence type="ECO:0008006" key="4">
    <source>
        <dbReference type="Google" id="ProtNLM"/>
    </source>
</evidence>
<evidence type="ECO:0000313" key="3">
    <source>
        <dbReference type="Proteomes" id="UP000761534"/>
    </source>
</evidence>
<evidence type="ECO:0000313" key="2">
    <source>
        <dbReference type="EMBL" id="KAA8904575.1"/>
    </source>
</evidence>
<feature type="signal peptide" evidence="1">
    <location>
        <begin position="1"/>
        <end position="18"/>
    </location>
</feature>
<gene>
    <name evidence="2" type="ORF">TRICI_005445</name>
</gene>